<evidence type="ECO:0008006" key="4">
    <source>
        <dbReference type="Google" id="ProtNLM"/>
    </source>
</evidence>
<reference evidence="2 3" key="1">
    <citation type="submission" date="2024-08" db="EMBL/GenBank/DDBJ databases">
        <authorList>
            <person name="Will J Nash"/>
            <person name="Angela Man"/>
            <person name="Seanna McTaggart"/>
            <person name="Kendall Baker"/>
            <person name="Tom Barker"/>
            <person name="Leah Catchpole"/>
            <person name="Alex Durrant"/>
            <person name="Karim Gharbi"/>
            <person name="Naomi Irish"/>
            <person name="Gemy Kaithakottil"/>
            <person name="Debby Ku"/>
            <person name="Aaliyah Providence"/>
            <person name="Felix Shaw"/>
            <person name="David Swarbreck"/>
            <person name="Chris Watkins"/>
            <person name="Ann M. McCartney"/>
            <person name="Giulio Formenti"/>
            <person name="Alice Mouton"/>
            <person name="Noel Vella"/>
            <person name="Bjorn M von Reumont"/>
            <person name="Adriana Vella"/>
            <person name="Wilfried Haerty"/>
        </authorList>
    </citation>
    <scope>NUCLEOTIDE SEQUENCE [LARGE SCALE GENOMIC DNA]</scope>
</reference>
<feature type="transmembrane region" description="Helical" evidence="1">
    <location>
        <begin position="704"/>
        <end position="723"/>
    </location>
</feature>
<organism evidence="2 3">
    <name type="scientific">Xylocopa violacea</name>
    <name type="common">Violet carpenter bee</name>
    <name type="synonym">Apis violacea</name>
    <dbReference type="NCBI Taxonomy" id="135666"/>
    <lineage>
        <taxon>Eukaryota</taxon>
        <taxon>Metazoa</taxon>
        <taxon>Ecdysozoa</taxon>
        <taxon>Arthropoda</taxon>
        <taxon>Hexapoda</taxon>
        <taxon>Insecta</taxon>
        <taxon>Pterygota</taxon>
        <taxon>Neoptera</taxon>
        <taxon>Endopterygota</taxon>
        <taxon>Hymenoptera</taxon>
        <taxon>Apocrita</taxon>
        <taxon>Aculeata</taxon>
        <taxon>Apoidea</taxon>
        <taxon>Anthophila</taxon>
        <taxon>Apidae</taxon>
        <taxon>Xylocopa</taxon>
        <taxon>Xylocopa</taxon>
    </lineage>
</organism>
<protein>
    <recommendedName>
        <fullName evidence="4">G-protein coupled receptors family 1 profile domain-containing protein</fullName>
    </recommendedName>
</protein>
<feature type="transmembrane region" description="Helical" evidence="1">
    <location>
        <begin position="220"/>
        <end position="242"/>
    </location>
</feature>
<keyword evidence="1" id="KW-1133">Transmembrane helix</keyword>
<gene>
    <name evidence="2" type="ORF">XYLVIOL_LOCUS6788</name>
</gene>
<feature type="transmembrane region" description="Helical" evidence="1">
    <location>
        <begin position="6"/>
        <end position="25"/>
    </location>
</feature>
<proteinExistence type="predicted"/>
<keyword evidence="1" id="KW-0472">Membrane</keyword>
<feature type="transmembrane region" description="Helical" evidence="1">
    <location>
        <begin position="676"/>
        <end position="698"/>
    </location>
</feature>
<sequence>MYSVTLNTCAFILLLSSIITILILLRKQYKQWKNTPLYILSISDALFSMFTSSILFINCMEQITYTNSNEMNNTYSITDSMENLENDNENQLIKFGKFKDFNTTENPNNFNTISKCDVISMIIRYGILFFPFTNSFVSLLMFSVQCNLNVFNLKDQCFKLLQSDRNIYEEDIDTNKSNIEIQFDSVVNLLKHKNTSMIKQNVKKILQVFKYNSTKKNKTIIAMFVLSQWIVPIFITGFLYLANYEANSIKDIENTKCLIKNIFFLDNCYIKTVHFSQNINSDMYDTPLYKDYIGNKELVKLKNSNNTQVNEIISKVQNLIYSIMNDTSTIPLNIISHNISEVQDVTKYMELDTYTKILDKHKNIEDTNSNDTVSVEKNTDFDSNVQLSNCTDIDNEESLLFNYLMINSSKDILQEENSTKKIIEGATEKLNFKESQISVTENQSITNGVIINATKHIQNIPVYQTLQNNYKNKTHYNKKPPRKFKSKQDFQQNLTLNKQNVLSNIAVNYQKIDALQKVHLDETDKCFISIQYLKLHLLVLVFVIYFLPILFSSILQRQGKLGCLITLEKLKASNEMQLNNFNLRKMNDMRYNISEDSRGSSISEQNFRYPNENQESINSNRMDLVETHQENVNKKLDKQCKNNEHYNIQFDKTKMELNIVNKLENMVKLFNAIKMSLLFGILLWTPLFFAFLIEIFISLHVPDWFLNITYLVAIAFSVIRNIFNLKTIKFQENNIGTITTNRIHPII</sequence>
<evidence type="ECO:0000256" key="1">
    <source>
        <dbReference type="SAM" id="Phobius"/>
    </source>
</evidence>
<dbReference type="EMBL" id="CAXAJV020001293">
    <property type="protein sequence ID" value="CAL7944676.1"/>
    <property type="molecule type" value="Genomic_DNA"/>
</dbReference>
<comment type="caution">
    <text evidence="2">The sequence shown here is derived from an EMBL/GenBank/DDBJ whole genome shotgun (WGS) entry which is preliminary data.</text>
</comment>
<dbReference type="Proteomes" id="UP001642520">
    <property type="component" value="Unassembled WGS sequence"/>
</dbReference>
<feature type="transmembrane region" description="Helical" evidence="1">
    <location>
        <begin position="37"/>
        <end position="57"/>
    </location>
</feature>
<keyword evidence="1" id="KW-0812">Transmembrane</keyword>
<name>A0ABP1NWR6_XYLVO</name>
<feature type="transmembrane region" description="Helical" evidence="1">
    <location>
        <begin position="122"/>
        <end position="144"/>
    </location>
</feature>
<evidence type="ECO:0000313" key="2">
    <source>
        <dbReference type="EMBL" id="CAL7944676.1"/>
    </source>
</evidence>
<keyword evidence="3" id="KW-1185">Reference proteome</keyword>
<feature type="transmembrane region" description="Helical" evidence="1">
    <location>
        <begin position="535"/>
        <end position="555"/>
    </location>
</feature>
<accession>A0ABP1NWR6</accession>
<evidence type="ECO:0000313" key="3">
    <source>
        <dbReference type="Proteomes" id="UP001642520"/>
    </source>
</evidence>